<accession>A0A660HQM8</accession>
<evidence type="ECO:0000256" key="1">
    <source>
        <dbReference type="ARBA" id="ARBA00009986"/>
    </source>
</evidence>
<dbReference type="EMBL" id="JAAYQL010000056">
    <property type="protein sequence ID" value="NLK33010.1"/>
    <property type="molecule type" value="Genomic_DNA"/>
</dbReference>
<reference evidence="7 9" key="1">
    <citation type="journal article" date="2016" name="Int. J. Syst. Evol. Microbiol.">
        <title>Methanosarcina flavescens sp. nov., a methanogenic archaeon isolated from a full-scale anaerobic digester.</title>
        <authorList>
            <person name="Kern T."/>
            <person name="Fischer M.A."/>
            <person name="Deppenmeier U."/>
            <person name="Schmitz R.A."/>
            <person name="Rother M."/>
        </authorList>
    </citation>
    <scope>NUCLEOTIDE SEQUENCE [LARGE SCALE GENOMIC DNA]</scope>
    <source>
        <strain evidence="7 9">E03.2</strain>
    </source>
</reference>
<dbReference type="InterPro" id="IPR015590">
    <property type="entry name" value="Aldehyde_DH_dom"/>
</dbReference>
<name>A0A660HQM8_9EURY</name>
<dbReference type="EMBL" id="CP032683">
    <property type="protein sequence ID" value="AYK14557.1"/>
    <property type="molecule type" value="Genomic_DNA"/>
</dbReference>
<dbReference type="InterPro" id="IPR016160">
    <property type="entry name" value="Ald_DH_CS_CYS"/>
</dbReference>
<dbReference type="InterPro" id="IPR016163">
    <property type="entry name" value="Ald_DH_C"/>
</dbReference>
<evidence type="ECO:0000313" key="9">
    <source>
        <dbReference type="Proteomes" id="UP000053087"/>
    </source>
</evidence>
<dbReference type="FunFam" id="3.40.309.10:FF:000018">
    <property type="entry name" value="Alpha-aminoadipic semialdehyde dehydrogenase"/>
    <property type="match status" value="1"/>
</dbReference>
<evidence type="ECO:0000256" key="2">
    <source>
        <dbReference type="ARBA" id="ARBA00011881"/>
    </source>
</evidence>
<dbReference type="InterPro" id="IPR016162">
    <property type="entry name" value="Ald_DH_N"/>
</dbReference>
<organism evidence="7 9">
    <name type="scientific">Methanosarcina flavescens</name>
    <dbReference type="NCBI Taxonomy" id="1715806"/>
    <lineage>
        <taxon>Archaea</taxon>
        <taxon>Methanobacteriati</taxon>
        <taxon>Methanobacteriota</taxon>
        <taxon>Stenosarchaea group</taxon>
        <taxon>Methanomicrobia</taxon>
        <taxon>Methanosarcinales</taxon>
        <taxon>Methanosarcinaceae</taxon>
        <taxon>Methanosarcina</taxon>
    </lineage>
</organism>
<comment type="subunit">
    <text evidence="2">Homotetramer.</text>
</comment>
<dbReference type="Pfam" id="PF00171">
    <property type="entry name" value="Aldedh"/>
    <property type="match status" value="1"/>
</dbReference>
<evidence type="ECO:0000313" key="8">
    <source>
        <dbReference type="EMBL" id="NLK33010.1"/>
    </source>
</evidence>
<dbReference type="Gene3D" id="3.40.309.10">
    <property type="entry name" value="Aldehyde Dehydrogenase, Chain A, domain 2"/>
    <property type="match status" value="1"/>
</dbReference>
<evidence type="ECO:0000259" key="6">
    <source>
        <dbReference type="Pfam" id="PF00171"/>
    </source>
</evidence>
<dbReference type="FunFam" id="3.40.605.10:FF:000012">
    <property type="entry name" value="NAD-dependent succinate-semialdehyde dehydrogenase"/>
    <property type="match status" value="1"/>
</dbReference>
<protein>
    <submittedName>
        <fullName evidence="7">NAD-dependent succinate-semialdehyde dehydrogenase</fullName>
    </submittedName>
</protein>
<comment type="similarity">
    <text evidence="1">Belongs to the aldehyde dehydrogenase family.</text>
</comment>
<dbReference type="RefSeq" id="WP_054299208.1">
    <property type="nucleotide sequence ID" value="NZ_CP032683.1"/>
</dbReference>
<dbReference type="OrthoDB" id="6342at2157"/>
<evidence type="ECO:0000256" key="5">
    <source>
        <dbReference type="ARBA" id="ARBA00023027"/>
    </source>
</evidence>
<sequence>MKIKSINPYTEEVNWTYDSFSLGECRARIENSRAAFLVWSLMPVEERAKHFTRVSSVLRQNTEIYAEIITKEMGKPIRQSRHEIEKCAQLCDYYAENAARLLKDEIVDTGAEKSYVTFEPLGIIFGIMPWNFPFWQVFRFAVPAMCAGNVCVIKHASNVPKSALEIEKVFIEAGFPENVFSSLLIDSKTAMQIIKEELVDGVSLTGSIGAGSEIGELAGGLIKPLVLELGGSDPFIVLEDADIEKAAQAAVRSRFLNAGQSCIAAKRLIVVEDIVVDFIKAFERRVQELKIGDPMDEETDIGPIAKKEFIDSLDRVLRDAKKKGAKPHIYGEKPERGFFFNPVIIPAASIDMEVCNVEVFGPIAPIITVEDENEAVEIANSTIYGLAAKLWSQDLERAERLAKRIKCGSISINGMIKSDPRLPFGGVKKSGVGRELSQYGFREFVNIKTVVVNK</sequence>
<dbReference type="SUPFAM" id="SSF53720">
    <property type="entry name" value="ALDH-like"/>
    <property type="match status" value="1"/>
</dbReference>
<evidence type="ECO:0000256" key="4">
    <source>
        <dbReference type="ARBA" id="ARBA00023002"/>
    </source>
</evidence>
<evidence type="ECO:0000256" key="3">
    <source>
        <dbReference type="ARBA" id="ARBA00022857"/>
    </source>
</evidence>
<evidence type="ECO:0000313" key="10">
    <source>
        <dbReference type="Proteomes" id="UP000585579"/>
    </source>
</evidence>
<dbReference type="InterPro" id="IPR044148">
    <property type="entry name" value="ALDH_GabD1-like"/>
</dbReference>
<dbReference type="GO" id="GO:0004030">
    <property type="term" value="F:aldehyde dehydrogenase [NAD(P)+] activity"/>
    <property type="evidence" value="ECO:0007669"/>
    <property type="project" value="InterPro"/>
</dbReference>
<dbReference type="PANTHER" id="PTHR43217:SF1">
    <property type="entry name" value="SUCCINATE SEMIALDEHYDE DEHYDROGENASE [NAD(P)+] SAD"/>
    <property type="match status" value="1"/>
</dbReference>
<proteinExistence type="inferred from homology"/>
<dbReference type="PANTHER" id="PTHR43217">
    <property type="entry name" value="SUCCINATE SEMIALDEHYDE DEHYDROGENASE [NAD(P)+] SAD"/>
    <property type="match status" value="1"/>
</dbReference>
<dbReference type="PROSITE" id="PS00070">
    <property type="entry name" value="ALDEHYDE_DEHYDR_CYS"/>
    <property type="match status" value="1"/>
</dbReference>
<reference evidence="7" key="2">
    <citation type="submission" date="2018-10" db="EMBL/GenBank/DDBJ databases">
        <authorList>
            <person name="Fischer M.A."/>
            <person name="Kern T."/>
            <person name="Deppenmeier U."/>
            <person name="Schmitz R.A."/>
            <person name="Rother M."/>
        </authorList>
    </citation>
    <scope>NUCLEOTIDE SEQUENCE</scope>
    <source>
        <strain evidence="7">E03.2</strain>
    </source>
</reference>
<dbReference type="Proteomes" id="UP000053087">
    <property type="component" value="Chromosome"/>
</dbReference>
<keyword evidence="5" id="KW-0520">NAD</keyword>
<keyword evidence="3" id="KW-0521">NADP</keyword>
<evidence type="ECO:0000313" key="7">
    <source>
        <dbReference type="EMBL" id="AYK14557.1"/>
    </source>
</evidence>
<keyword evidence="9" id="KW-1185">Reference proteome</keyword>
<reference evidence="8 10" key="3">
    <citation type="journal article" date="2020" name="Biotechnol. Biofuels">
        <title>New insights from the biogas microbiome by comprehensive genome-resolved metagenomics of nearly 1600 species originating from multiple anaerobic digesters.</title>
        <authorList>
            <person name="Campanaro S."/>
            <person name="Treu L."/>
            <person name="Rodriguez-R L.M."/>
            <person name="Kovalovszki A."/>
            <person name="Ziels R.M."/>
            <person name="Maus I."/>
            <person name="Zhu X."/>
            <person name="Kougias P.G."/>
            <person name="Basile A."/>
            <person name="Luo G."/>
            <person name="Schluter A."/>
            <person name="Konstantinidis K.T."/>
            <person name="Angelidaki I."/>
        </authorList>
    </citation>
    <scope>NUCLEOTIDE SEQUENCE [LARGE SCALE GENOMIC DNA]</scope>
    <source>
        <strain evidence="8">AS22ysBPME_46</strain>
    </source>
</reference>
<dbReference type="GeneID" id="53687363"/>
<feature type="domain" description="Aldehyde dehydrogenase" evidence="6">
    <location>
        <begin position="2"/>
        <end position="450"/>
    </location>
</feature>
<gene>
    <name evidence="7" type="ORF">AOB57_004525</name>
    <name evidence="8" type="ORF">GX302_09350</name>
</gene>
<dbReference type="InterPro" id="IPR047110">
    <property type="entry name" value="GABD/Sad-like"/>
</dbReference>
<dbReference type="GO" id="GO:0004777">
    <property type="term" value="F:succinate-semialdehyde dehydrogenase (NAD+) activity"/>
    <property type="evidence" value="ECO:0007669"/>
    <property type="project" value="TreeGrafter"/>
</dbReference>
<dbReference type="Proteomes" id="UP000585579">
    <property type="component" value="Unassembled WGS sequence"/>
</dbReference>
<dbReference type="Gene3D" id="3.40.605.10">
    <property type="entry name" value="Aldehyde Dehydrogenase, Chain A, domain 1"/>
    <property type="match status" value="1"/>
</dbReference>
<keyword evidence="4" id="KW-0560">Oxidoreductase</keyword>
<dbReference type="InterPro" id="IPR016161">
    <property type="entry name" value="Ald_DH/histidinol_DH"/>
</dbReference>
<dbReference type="CDD" id="cd07100">
    <property type="entry name" value="ALDH_SSADH1_GabD1"/>
    <property type="match status" value="1"/>
</dbReference>
<dbReference type="AlphaFoldDB" id="A0A660HQM8"/>
<dbReference type="KEGG" id="mfz:AOB57_004525"/>